<organism evidence="2">
    <name type="scientific">uncultured Rubrobacteraceae bacterium</name>
    <dbReference type="NCBI Taxonomy" id="349277"/>
    <lineage>
        <taxon>Bacteria</taxon>
        <taxon>Bacillati</taxon>
        <taxon>Actinomycetota</taxon>
        <taxon>Rubrobacteria</taxon>
        <taxon>Rubrobacterales</taxon>
        <taxon>Rubrobacteraceae</taxon>
        <taxon>environmental samples</taxon>
    </lineage>
</organism>
<protein>
    <submittedName>
        <fullName evidence="2">Uncharacterized protein</fullName>
    </submittedName>
</protein>
<dbReference type="AlphaFoldDB" id="A0A6J4R4S6"/>
<evidence type="ECO:0000256" key="1">
    <source>
        <dbReference type="SAM" id="MobiDB-lite"/>
    </source>
</evidence>
<feature type="region of interest" description="Disordered" evidence="1">
    <location>
        <begin position="1"/>
        <end position="40"/>
    </location>
</feature>
<dbReference type="EMBL" id="CADCVF010000043">
    <property type="protein sequence ID" value="CAA9459031.1"/>
    <property type="molecule type" value="Genomic_DNA"/>
</dbReference>
<gene>
    <name evidence="2" type="ORF">AVDCRST_MAG58-1894</name>
</gene>
<feature type="non-terminal residue" evidence="2">
    <location>
        <position position="1"/>
    </location>
</feature>
<feature type="compositionally biased region" description="Basic residues" evidence="1">
    <location>
        <begin position="31"/>
        <end position="40"/>
    </location>
</feature>
<proteinExistence type="predicted"/>
<sequence length="40" mass="4742">ATRHEHRAYDRTQESDRSHEHSPPFSEGGSKPRHRTPYKL</sequence>
<reference evidence="2" key="1">
    <citation type="submission" date="2020-02" db="EMBL/GenBank/DDBJ databases">
        <authorList>
            <person name="Meier V. D."/>
        </authorList>
    </citation>
    <scope>NUCLEOTIDE SEQUENCE</scope>
    <source>
        <strain evidence="2">AVDCRST_MAG58</strain>
    </source>
</reference>
<feature type="non-terminal residue" evidence="2">
    <location>
        <position position="40"/>
    </location>
</feature>
<name>A0A6J4R4S6_9ACTN</name>
<accession>A0A6J4R4S6</accession>
<evidence type="ECO:0000313" key="2">
    <source>
        <dbReference type="EMBL" id="CAA9459031.1"/>
    </source>
</evidence>
<feature type="compositionally biased region" description="Basic and acidic residues" evidence="1">
    <location>
        <begin position="7"/>
        <end position="22"/>
    </location>
</feature>